<gene>
    <name evidence="1" type="ORF">H9Q76_03645</name>
</gene>
<dbReference type="GO" id="GO:0016788">
    <property type="term" value="F:hydrolase activity, acting on ester bonds"/>
    <property type="evidence" value="ECO:0007669"/>
    <property type="project" value="InterPro"/>
</dbReference>
<dbReference type="Proteomes" id="UP000515819">
    <property type="component" value="Chromosome"/>
</dbReference>
<dbReference type="Pfam" id="PF01026">
    <property type="entry name" value="TatD_DNase"/>
    <property type="match status" value="1"/>
</dbReference>
<dbReference type="InterPro" id="IPR001130">
    <property type="entry name" value="TatD-like"/>
</dbReference>
<dbReference type="Gene3D" id="3.20.20.140">
    <property type="entry name" value="Metal-dependent hydrolases"/>
    <property type="match status" value="1"/>
</dbReference>
<proteinExistence type="predicted"/>
<dbReference type="EMBL" id="CP060632">
    <property type="protein sequence ID" value="QNM01023.1"/>
    <property type="molecule type" value="Genomic_DNA"/>
</dbReference>
<dbReference type="InterPro" id="IPR032466">
    <property type="entry name" value="Metal_Hydrolase"/>
</dbReference>
<protein>
    <submittedName>
        <fullName evidence="1">TatD family hydrolase</fullName>
    </submittedName>
</protein>
<reference evidence="1 2" key="1">
    <citation type="submission" date="2020-08" db="EMBL/GenBank/DDBJ databases">
        <authorList>
            <person name="Liu C."/>
            <person name="Sun Q."/>
        </authorList>
    </citation>
    <scope>NUCLEOTIDE SEQUENCE [LARGE SCALE GENOMIC DNA]</scope>
    <source>
        <strain evidence="1 2">NSJ-4</strain>
    </source>
</reference>
<name>A0A7G9FR41_9FIRM</name>
<dbReference type="KEGG" id="wcp:H9Q76_03645"/>
<evidence type="ECO:0000313" key="2">
    <source>
        <dbReference type="Proteomes" id="UP000515819"/>
    </source>
</evidence>
<dbReference type="SUPFAM" id="SSF51556">
    <property type="entry name" value="Metallo-dependent hydrolases"/>
    <property type="match status" value="1"/>
</dbReference>
<dbReference type="PANTHER" id="PTHR46124">
    <property type="entry name" value="D-AMINOACYL-TRNA DEACYLASE"/>
    <property type="match status" value="1"/>
</dbReference>
<keyword evidence="2" id="KW-1185">Reference proteome</keyword>
<organism evidence="1 2">
    <name type="scientific">Wujia chipingensis</name>
    <dbReference type="NCBI Taxonomy" id="2763670"/>
    <lineage>
        <taxon>Bacteria</taxon>
        <taxon>Bacillati</taxon>
        <taxon>Bacillota</taxon>
        <taxon>Clostridia</taxon>
        <taxon>Lachnospirales</taxon>
        <taxon>Lachnospiraceae</taxon>
        <taxon>Wujia</taxon>
    </lineage>
</organism>
<sequence>MEGETKRYGIYAGIGDAVTYSESSELRDIVKRVPLEAIVLENDSPYVIPEGIPGKRNTPLNIPYIAKVVADLKGIDIKKVERETTMNAKRLYGI</sequence>
<keyword evidence="1" id="KW-0378">Hydrolase</keyword>
<accession>A0A7G9FR41</accession>
<dbReference type="PANTHER" id="PTHR46124:SF2">
    <property type="entry name" value="D-AMINOACYL-TRNA DEACYLASE"/>
    <property type="match status" value="1"/>
</dbReference>
<dbReference type="AlphaFoldDB" id="A0A7G9FR41"/>
<evidence type="ECO:0000313" key="1">
    <source>
        <dbReference type="EMBL" id="QNM01023.1"/>
    </source>
</evidence>